<dbReference type="GO" id="GO:0005886">
    <property type="term" value="C:plasma membrane"/>
    <property type="evidence" value="ECO:0007669"/>
    <property type="project" value="UniProtKB-SubCell"/>
</dbReference>
<dbReference type="STRING" id="1802689.A3F25_02730"/>
<dbReference type="InterPro" id="IPR036950">
    <property type="entry name" value="PBP_transglycosylase"/>
</dbReference>
<evidence type="ECO:0000256" key="4">
    <source>
        <dbReference type="ARBA" id="ARBA00022475"/>
    </source>
</evidence>
<evidence type="ECO:0000256" key="16">
    <source>
        <dbReference type="ARBA" id="ARBA00049902"/>
    </source>
</evidence>
<dbReference type="AlphaFoldDB" id="A0A1F8G0N6"/>
<dbReference type="Pfam" id="PF00905">
    <property type="entry name" value="Transpeptidase"/>
    <property type="match status" value="1"/>
</dbReference>
<keyword evidence="7" id="KW-0328">Glycosyltransferase</keyword>
<dbReference type="InterPro" id="IPR012338">
    <property type="entry name" value="Beta-lactam/transpept-like"/>
</dbReference>
<dbReference type="GO" id="GO:0030288">
    <property type="term" value="C:outer membrane-bounded periplasmic space"/>
    <property type="evidence" value="ECO:0007669"/>
    <property type="project" value="TreeGrafter"/>
</dbReference>
<protein>
    <submittedName>
        <fullName evidence="19">Uncharacterized protein</fullName>
    </submittedName>
</protein>
<comment type="subcellular location">
    <subcellularLocation>
        <location evidence="1">Cell membrane</location>
    </subcellularLocation>
</comment>
<dbReference type="Proteomes" id="UP000177478">
    <property type="component" value="Unassembled WGS sequence"/>
</dbReference>
<evidence type="ECO:0000256" key="7">
    <source>
        <dbReference type="ARBA" id="ARBA00022676"/>
    </source>
</evidence>
<dbReference type="GO" id="GO:0006508">
    <property type="term" value="P:proteolysis"/>
    <property type="evidence" value="ECO:0007669"/>
    <property type="project" value="UniProtKB-KW"/>
</dbReference>
<dbReference type="InterPro" id="IPR023346">
    <property type="entry name" value="Lysozyme-like_dom_sf"/>
</dbReference>
<evidence type="ECO:0000256" key="13">
    <source>
        <dbReference type="ARBA" id="ARBA00023268"/>
    </source>
</evidence>
<keyword evidence="5" id="KW-0121">Carboxypeptidase</keyword>
<comment type="caution">
    <text evidence="19">The sequence shown here is derived from an EMBL/GenBank/DDBJ whole genome shotgun (WGS) entry which is preliminary data.</text>
</comment>
<evidence type="ECO:0000256" key="1">
    <source>
        <dbReference type="ARBA" id="ARBA00004236"/>
    </source>
</evidence>
<dbReference type="GO" id="GO:0009252">
    <property type="term" value="P:peptidoglycan biosynthetic process"/>
    <property type="evidence" value="ECO:0007669"/>
    <property type="project" value="UniProtKB-KW"/>
</dbReference>
<dbReference type="EMBL" id="MGKD01000029">
    <property type="protein sequence ID" value="OGN18811.1"/>
    <property type="molecule type" value="Genomic_DNA"/>
</dbReference>
<gene>
    <name evidence="19" type="ORF">A3F25_02730</name>
</gene>
<evidence type="ECO:0000313" key="20">
    <source>
        <dbReference type="Proteomes" id="UP000177478"/>
    </source>
</evidence>
<dbReference type="PANTHER" id="PTHR32282:SF11">
    <property type="entry name" value="PENICILLIN-BINDING PROTEIN 1B"/>
    <property type="match status" value="1"/>
</dbReference>
<evidence type="ECO:0000256" key="12">
    <source>
        <dbReference type="ARBA" id="ARBA00023136"/>
    </source>
</evidence>
<evidence type="ECO:0000259" key="17">
    <source>
        <dbReference type="Pfam" id="PF00905"/>
    </source>
</evidence>
<dbReference type="InterPro" id="IPR001264">
    <property type="entry name" value="Glyco_trans_51"/>
</dbReference>
<dbReference type="InterPro" id="IPR050396">
    <property type="entry name" value="Glycosyltr_51/Transpeptidase"/>
</dbReference>
<dbReference type="FunFam" id="1.10.3810.10:FF:000001">
    <property type="entry name" value="Penicillin-binding protein 1A"/>
    <property type="match status" value="1"/>
</dbReference>
<evidence type="ECO:0000256" key="15">
    <source>
        <dbReference type="ARBA" id="ARBA00034000"/>
    </source>
</evidence>
<organism evidence="19 20">
    <name type="scientific">Candidatus Yanofskybacteria bacterium RIFCSPHIGHO2_12_FULL_45_19b</name>
    <dbReference type="NCBI Taxonomy" id="1802689"/>
    <lineage>
        <taxon>Bacteria</taxon>
        <taxon>Candidatus Yanofskyibacteriota</taxon>
    </lineage>
</organism>
<evidence type="ECO:0000256" key="5">
    <source>
        <dbReference type="ARBA" id="ARBA00022645"/>
    </source>
</evidence>
<dbReference type="SUPFAM" id="SSF56601">
    <property type="entry name" value="beta-lactamase/transpeptidase-like"/>
    <property type="match status" value="1"/>
</dbReference>
<keyword evidence="12" id="KW-0472">Membrane</keyword>
<dbReference type="Gene3D" id="1.10.3810.10">
    <property type="entry name" value="Biosynthetic peptidoglycan transglycosylase-like"/>
    <property type="match status" value="1"/>
</dbReference>
<dbReference type="InterPro" id="IPR001460">
    <property type="entry name" value="PCN-bd_Tpept"/>
</dbReference>
<dbReference type="NCBIfam" id="TIGR02074">
    <property type="entry name" value="PBP_1a_fam"/>
    <property type="match status" value="1"/>
</dbReference>
<comment type="similarity">
    <text evidence="2">In the C-terminal section; belongs to the transpeptidase family.</text>
</comment>
<feature type="domain" description="Penicillin-binding protein transpeptidase" evidence="17">
    <location>
        <begin position="327"/>
        <end position="618"/>
    </location>
</feature>
<dbReference type="GO" id="GO:0071555">
    <property type="term" value="P:cell wall organization"/>
    <property type="evidence" value="ECO:0007669"/>
    <property type="project" value="UniProtKB-KW"/>
</dbReference>
<evidence type="ECO:0000256" key="11">
    <source>
        <dbReference type="ARBA" id="ARBA00022984"/>
    </source>
</evidence>
<evidence type="ECO:0000256" key="10">
    <source>
        <dbReference type="ARBA" id="ARBA00022960"/>
    </source>
</evidence>
<evidence type="ECO:0000256" key="8">
    <source>
        <dbReference type="ARBA" id="ARBA00022679"/>
    </source>
</evidence>
<dbReference type="GO" id="GO:0008360">
    <property type="term" value="P:regulation of cell shape"/>
    <property type="evidence" value="ECO:0007669"/>
    <property type="project" value="UniProtKB-KW"/>
</dbReference>
<evidence type="ECO:0000313" key="19">
    <source>
        <dbReference type="EMBL" id="OGN18811.1"/>
    </source>
</evidence>
<dbReference type="GO" id="GO:0008955">
    <property type="term" value="F:peptidoglycan glycosyltransferase activity"/>
    <property type="evidence" value="ECO:0007669"/>
    <property type="project" value="UniProtKB-EC"/>
</dbReference>
<dbReference type="PANTHER" id="PTHR32282">
    <property type="entry name" value="BINDING PROTEIN TRANSPEPTIDASE, PUTATIVE-RELATED"/>
    <property type="match status" value="1"/>
</dbReference>
<keyword evidence="4" id="KW-1003">Cell membrane</keyword>
<comment type="catalytic activity">
    <reaction evidence="15">
        <text>Preferential cleavage: (Ac)2-L-Lys-D-Ala-|-D-Ala. Also transpeptidation of peptidyl-alanyl moieties that are N-acyl substituents of D-alanine.</text>
        <dbReference type="EC" id="3.4.16.4"/>
    </reaction>
</comment>
<reference evidence="19 20" key="1">
    <citation type="journal article" date="2016" name="Nat. Commun.">
        <title>Thousands of microbial genomes shed light on interconnected biogeochemical processes in an aquifer system.</title>
        <authorList>
            <person name="Anantharaman K."/>
            <person name="Brown C.T."/>
            <person name="Hug L.A."/>
            <person name="Sharon I."/>
            <person name="Castelle C.J."/>
            <person name="Probst A.J."/>
            <person name="Thomas B.C."/>
            <person name="Singh A."/>
            <person name="Wilkins M.J."/>
            <person name="Karaoz U."/>
            <person name="Brodie E.L."/>
            <person name="Williams K.H."/>
            <person name="Hubbard S.S."/>
            <person name="Banfield J.F."/>
        </authorList>
    </citation>
    <scope>NUCLEOTIDE SEQUENCE [LARGE SCALE GENOMIC DNA]</scope>
</reference>
<evidence type="ECO:0000259" key="18">
    <source>
        <dbReference type="Pfam" id="PF00912"/>
    </source>
</evidence>
<keyword evidence="9" id="KW-0378">Hydrolase</keyword>
<evidence type="ECO:0000256" key="2">
    <source>
        <dbReference type="ARBA" id="ARBA00007090"/>
    </source>
</evidence>
<feature type="domain" description="Glycosyl transferase family 51" evidence="18">
    <location>
        <begin position="63"/>
        <end position="237"/>
    </location>
</feature>
<evidence type="ECO:0000256" key="9">
    <source>
        <dbReference type="ARBA" id="ARBA00022801"/>
    </source>
</evidence>
<evidence type="ECO:0000256" key="6">
    <source>
        <dbReference type="ARBA" id="ARBA00022670"/>
    </source>
</evidence>
<sequence length="711" mass="78594">MKRHKKNLISQILLSLLALFLLGGALSVSAFFYYAKDLPDPSSIVARRVSESTKIFDRTGNTVLYDIHGEEKRTVIPWEEIPETVKSATLASEDNAFYSHAGLDWRGIARALIKNLLSLGVAQGGSTISQQLVKNALLEQDRTLPRKIKEAVLTIEIERRFSKDQIFWMYLNQIPYGSNSYGIEAASQNFFGKPAKELNYAEAALLATLTKATSYYSPYGNHLDESLARKDSLLKRMLDLGRITEAQYDEAKNERLEFKPPRDNILAPHFVIMVRDYLIKKYGEETVTNGGLRVFTTLDYNLQKTAQEVVTKYGDINAKKYKANNAALVATDPKSGQIIAMVGSRDYFDIKNQGNFNVATAQRQPGSAFKPFAYAAAIGLGYPDTTVFFDYKTEFNPNCPPSGNGIKDQYGINCYNPQNYDGRYRGPVTMREALGQSLNLPSVKLLYLAGVDRVIDLATSMGITTLQANRKNFGLSLVLGGAEVKLVDIVSAYSVFANDGLREEASFLLRVEDANGNILEEYKPKEEQVLDPQVARMINNILSDNRARTPVFGPNSSLYFPGRPVAAKTGTTQENRDGWALGYTPALAVGIWTGNNDNTPMTREGAGVSAAGPMFHEFITRALASTPIENFIEPNPMTTDKIMLNGSYLQSTSNPDGTTNQQIHSILYYVDRNNPLGDAPSNPAGDSQFNNWEAAVQAGSSNLLFNQPPIQ</sequence>
<keyword evidence="8" id="KW-0808">Transferase</keyword>
<evidence type="ECO:0000256" key="14">
    <source>
        <dbReference type="ARBA" id="ARBA00023316"/>
    </source>
</evidence>
<dbReference type="Gene3D" id="3.40.710.10">
    <property type="entry name" value="DD-peptidase/beta-lactamase superfamily"/>
    <property type="match status" value="1"/>
</dbReference>
<keyword evidence="10" id="KW-0133">Cell shape</keyword>
<dbReference type="SUPFAM" id="SSF53955">
    <property type="entry name" value="Lysozyme-like"/>
    <property type="match status" value="1"/>
</dbReference>
<comment type="catalytic activity">
    <reaction evidence="16">
        <text>[GlcNAc-(1-&gt;4)-Mur2Ac(oyl-L-Ala-gamma-D-Glu-L-Lys-D-Ala-D-Ala)](n)-di-trans,octa-cis-undecaprenyl diphosphate + beta-D-GlcNAc-(1-&gt;4)-Mur2Ac(oyl-L-Ala-gamma-D-Glu-L-Lys-D-Ala-D-Ala)-di-trans,octa-cis-undecaprenyl diphosphate = [GlcNAc-(1-&gt;4)-Mur2Ac(oyl-L-Ala-gamma-D-Glu-L-Lys-D-Ala-D-Ala)](n+1)-di-trans,octa-cis-undecaprenyl diphosphate + di-trans,octa-cis-undecaprenyl diphosphate + H(+)</text>
        <dbReference type="Rhea" id="RHEA:23708"/>
        <dbReference type="Rhea" id="RHEA-COMP:9602"/>
        <dbReference type="Rhea" id="RHEA-COMP:9603"/>
        <dbReference type="ChEBI" id="CHEBI:15378"/>
        <dbReference type="ChEBI" id="CHEBI:58405"/>
        <dbReference type="ChEBI" id="CHEBI:60033"/>
        <dbReference type="ChEBI" id="CHEBI:78435"/>
        <dbReference type="EC" id="2.4.99.28"/>
    </reaction>
</comment>
<dbReference type="GO" id="GO:0008658">
    <property type="term" value="F:penicillin binding"/>
    <property type="evidence" value="ECO:0007669"/>
    <property type="project" value="InterPro"/>
</dbReference>
<proteinExistence type="inferred from homology"/>
<dbReference type="Pfam" id="PF00912">
    <property type="entry name" value="Transgly"/>
    <property type="match status" value="1"/>
</dbReference>
<evidence type="ECO:0000256" key="3">
    <source>
        <dbReference type="ARBA" id="ARBA00007739"/>
    </source>
</evidence>
<keyword evidence="11" id="KW-0573">Peptidoglycan synthesis</keyword>
<name>A0A1F8G0N6_9BACT</name>
<comment type="similarity">
    <text evidence="3">In the N-terminal section; belongs to the glycosyltransferase 51 family.</text>
</comment>
<keyword evidence="14" id="KW-0961">Cell wall biogenesis/degradation</keyword>
<keyword evidence="6" id="KW-0645">Protease</keyword>
<accession>A0A1F8G0N6</accession>
<keyword evidence="13" id="KW-0511">Multifunctional enzyme</keyword>
<dbReference type="GO" id="GO:0009002">
    <property type="term" value="F:serine-type D-Ala-D-Ala carboxypeptidase activity"/>
    <property type="evidence" value="ECO:0007669"/>
    <property type="project" value="UniProtKB-EC"/>
</dbReference>